<dbReference type="AlphaFoldDB" id="A0ABD0Y096"/>
<protein>
    <submittedName>
        <fullName evidence="2">Uncharacterized protein</fullName>
    </submittedName>
</protein>
<gene>
    <name evidence="2" type="ORF">AAG570_005365</name>
</gene>
<evidence type="ECO:0000313" key="3">
    <source>
        <dbReference type="Proteomes" id="UP001558652"/>
    </source>
</evidence>
<evidence type="ECO:0000313" key="2">
    <source>
        <dbReference type="EMBL" id="KAL1116896.1"/>
    </source>
</evidence>
<name>A0ABD0Y096_9HEMI</name>
<feature type="compositionally biased region" description="Polar residues" evidence="1">
    <location>
        <begin position="199"/>
        <end position="209"/>
    </location>
</feature>
<reference evidence="2 3" key="1">
    <citation type="submission" date="2024-07" db="EMBL/GenBank/DDBJ databases">
        <title>Chromosome-level genome assembly of the water stick insect Ranatra chinensis (Heteroptera: Nepidae).</title>
        <authorList>
            <person name="Liu X."/>
        </authorList>
    </citation>
    <scope>NUCLEOTIDE SEQUENCE [LARGE SCALE GENOMIC DNA]</scope>
    <source>
        <strain evidence="2">Cailab_2021Rc</strain>
        <tissue evidence="2">Muscle</tissue>
    </source>
</reference>
<feature type="compositionally biased region" description="Basic and acidic residues" evidence="1">
    <location>
        <begin position="213"/>
        <end position="223"/>
    </location>
</feature>
<feature type="region of interest" description="Disordered" evidence="1">
    <location>
        <begin position="199"/>
        <end position="252"/>
    </location>
</feature>
<dbReference type="Gene3D" id="2.60.40.10">
    <property type="entry name" value="Immunoglobulins"/>
    <property type="match status" value="1"/>
</dbReference>
<dbReference type="InterPro" id="IPR013783">
    <property type="entry name" value="Ig-like_fold"/>
</dbReference>
<dbReference type="Proteomes" id="UP001558652">
    <property type="component" value="Unassembled WGS sequence"/>
</dbReference>
<comment type="caution">
    <text evidence="2">The sequence shown here is derived from an EMBL/GenBank/DDBJ whole genome shotgun (WGS) entry which is preliminary data.</text>
</comment>
<sequence length="369" mass="40473">MRVNLNRSVSLLDGNARPRDSEHACVLWMGYVNVFDCRLRKTDCSASTADSFDSSSLDIEKILNVAKRLPPDVPSSVLVNELYKADTCVPSDSEIVSILKQYPRNVSPRVVLDELYKAGKSSTGTREVATRFKTPEVAKLRKSTALHPMDEDLSQNSFLAPLSDSSIVTAQFHICFNIQIPGLETTTVSEVFTTSLPLVSTSPKSSEPLNVSDHAEQNADTKMKGTHKTQVPNEQRREARSPKLPKTGAVGSLKYESNPKADNCPVILVTKNVTFEDCVVGKKSEGSIELYNNSQKPTKVKLVHLPQGFSITQGGPTEYMIGAGQVMRLPLQLQASKLCPYLGTCRFMLDGYSPLCCTLMGRGVKQGKQ</sequence>
<proteinExistence type="predicted"/>
<evidence type="ECO:0000256" key="1">
    <source>
        <dbReference type="SAM" id="MobiDB-lite"/>
    </source>
</evidence>
<dbReference type="EMBL" id="JBFDAA010000017">
    <property type="protein sequence ID" value="KAL1116896.1"/>
    <property type="molecule type" value="Genomic_DNA"/>
</dbReference>
<keyword evidence="3" id="KW-1185">Reference proteome</keyword>
<organism evidence="2 3">
    <name type="scientific">Ranatra chinensis</name>
    <dbReference type="NCBI Taxonomy" id="642074"/>
    <lineage>
        <taxon>Eukaryota</taxon>
        <taxon>Metazoa</taxon>
        <taxon>Ecdysozoa</taxon>
        <taxon>Arthropoda</taxon>
        <taxon>Hexapoda</taxon>
        <taxon>Insecta</taxon>
        <taxon>Pterygota</taxon>
        <taxon>Neoptera</taxon>
        <taxon>Paraneoptera</taxon>
        <taxon>Hemiptera</taxon>
        <taxon>Heteroptera</taxon>
        <taxon>Panheteroptera</taxon>
        <taxon>Nepomorpha</taxon>
        <taxon>Nepidae</taxon>
        <taxon>Ranatrinae</taxon>
        <taxon>Ranatra</taxon>
    </lineage>
</organism>
<accession>A0ABD0Y096</accession>